<dbReference type="InterPro" id="IPR023365">
    <property type="entry name" value="Sortase_dom-sf"/>
</dbReference>
<dbReference type="RefSeq" id="WP_173056187.1">
    <property type="nucleotide sequence ID" value="NZ_BAABGO010000001.1"/>
</dbReference>
<dbReference type="GO" id="GO:0016787">
    <property type="term" value="F:hydrolase activity"/>
    <property type="evidence" value="ECO:0007669"/>
    <property type="project" value="UniProtKB-KW"/>
</dbReference>
<protein>
    <recommendedName>
        <fullName evidence="4">Class F sortase</fullName>
    </recommendedName>
</protein>
<dbReference type="SUPFAM" id="SSF63817">
    <property type="entry name" value="Sortase"/>
    <property type="match status" value="1"/>
</dbReference>
<dbReference type="InterPro" id="IPR042001">
    <property type="entry name" value="Sortase_F"/>
</dbReference>
<gene>
    <name evidence="2" type="ORF">Phou_025810</name>
</gene>
<dbReference type="InterPro" id="IPR005754">
    <property type="entry name" value="Sortase"/>
</dbReference>
<comment type="caution">
    <text evidence="2">The sequence shown here is derived from an EMBL/GenBank/DDBJ whole genome shotgun (WGS) entry which is preliminary data.</text>
</comment>
<keyword evidence="1" id="KW-0378">Hydrolase</keyword>
<evidence type="ECO:0008006" key="4">
    <source>
        <dbReference type="Google" id="ProtNLM"/>
    </source>
</evidence>
<dbReference type="CDD" id="cd05829">
    <property type="entry name" value="Sortase_F"/>
    <property type="match status" value="1"/>
</dbReference>
<evidence type="ECO:0000313" key="2">
    <source>
        <dbReference type="EMBL" id="GFJ78401.1"/>
    </source>
</evidence>
<dbReference type="Gene3D" id="2.40.260.10">
    <property type="entry name" value="Sortase"/>
    <property type="match status" value="1"/>
</dbReference>
<dbReference type="AlphaFoldDB" id="A0A6V8K7J8"/>
<sequence length="204" mass="21974">MPAGSRLLAGMLVLAGVFAIGLGLGQIELPAWWTPEGKPPPKAFPVLEPSRPTRIAIPSLGLRAPVHGVGLADDGTIAVPAATRRHEAGWYDESPTPGQFGPAIIVGHVDTRSGPAVFHDLRRLRPGATIEITRRDRSVAIFEVNTVEHFGKTELPMRRLYSDFSRPGLRLITCGGRWVGGETGYEDNVVVFASLVRAKNVKSV</sequence>
<keyword evidence="3" id="KW-1185">Reference proteome</keyword>
<evidence type="ECO:0000256" key="1">
    <source>
        <dbReference type="ARBA" id="ARBA00022801"/>
    </source>
</evidence>
<accession>A0A6V8K7J8</accession>
<dbReference type="NCBIfam" id="NF033748">
    <property type="entry name" value="class_F_sortase"/>
    <property type="match status" value="1"/>
</dbReference>
<dbReference type="EMBL" id="BLPF01000001">
    <property type="protein sequence ID" value="GFJ78401.1"/>
    <property type="molecule type" value="Genomic_DNA"/>
</dbReference>
<organism evidence="2 3">
    <name type="scientific">Phytohabitans houttuyneae</name>
    <dbReference type="NCBI Taxonomy" id="1076126"/>
    <lineage>
        <taxon>Bacteria</taxon>
        <taxon>Bacillati</taxon>
        <taxon>Actinomycetota</taxon>
        <taxon>Actinomycetes</taxon>
        <taxon>Micromonosporales</taxon>
        <taxon>Micromonosporaceae</taxon>
    </lineage>
</organism>
<name>A0A6V8K7J8_9ACTN</name>
<evidence type="ECO:0000313" key="3">
    <source>
        <dbReference type="Proteomes" id="UP000482800"/>
    </source>
</evidence>
<reference evidence="2 3" key="1">
    <citation type="submission" date="2020-03" db="EMBL/GenBank/DDBJ databases">
        <title>Whole genome shotgun sequence of Phytohabitans houttuyneae NBRC 108639.</title>
        <authorList>
            <person name="Komaki H."/>
            <person name="Tamura T."/>
        </authorList>
    </citation>
    <scope>NUCLEOTIDE SEQUENCE [LARGE SCALE GENOMIC DNA]</scope>
    <source>
        <strain evidence="2 3">NBRC 108639</strain>
    </source>
</reference>
<dbReference type="Proteomes" id="UP000482800">
    <property type="component" value="Unassembled WGS sequence"/>
</dbReference>
<dbReference type="Pfam" id="PF04203">
    <property type="entry name" value="Sortase"/>
    <property type="match status" value="1"/>
</dbReference>
<reference evidence="2 3" key="2">
    <citation type="submission" date="2020-03" db="EMBL/GenBank/DDBJ databases">
        <authorList>
            <person name="Ichikawa N."/>
            <person name="Kimura A."/>
            <person name="Kitahashi Y."/>
            <person name="Uohara A."/>
        </authorList>
    </citation>
    <scope>NUCLEOTIDE SEQUENCE [LARGE SCALE GENOMIC DNA]</scope>
    <source>
        <strain evidence="2 3">NBRC 108639</strain>
    </source>
</reference>
<proteinExistence type="predicted"/>